<sequence length="470" mass="53528">MSDESNYTASTSLWASLINTGSKYDLPVYLQRRVRPTNILCLLVIFVLSIPFVTISLIYFPGMAIFPAGGGLVSILVMIINARGGIYYSRIILPILLLILSSLYNAYFSTSISDSITSVYMVELSFIIIPFIIFDLKEHRFLIISAVFSFFIILVFPLTWSKFDMGYDGTVLREGWLAVVTIALATFTQLGAILGLAFLNRQMEQESNQARQQAEERNEKLLTQQEENIRKTEELELAQAEEKKRQWAAEGVAQVSEILRKTDNGSNIFDQLVASLVKYLKANQAGLFVVERESEQECTIDLKACYAYERKKFISKTIQPGEGLIGQAFLEADYLYVTDIPQDYVRITSGLGKATPTSLLIVPLKVNDVVEGVLEMAGFYPFEEHEIDFLKKAGEIIASHVQNQRVMQQTRHLLQSAQEQSEEMRAQEEEMRQNMEELQATQEEMHRKEREYQVRIEALEDQISQKETHS</sequence>
<evidence type="ECO:0000256" key="3">
    <source>
        <dbReference type="SAM" id="Phobius"/>
    </source>
</evidence>
<dbReference type="EMBL" id="CP120682">
    <property type="protein sequence ID" value="WKN35496.1"/>
    <property type="molecule type" value="Genomic_DNA"/>
</dbReference>
<dbReference type="Pfam" id="PF13185">
    <property type="entry name" value="GAF_2"/>
    <property type="match status" value="1"/>
</dbReference>
<feature type="coiled-coil region" evidence="1">
    <location>
        <begin position="196"/>
        <end position="250"/>
    </location>
</feature>
<keyword evidence="3" id="KW-1133">Transmembrane helix</keyword>
<proteinExistence type="predicted"/>
<reference evidence="5" key="1">
    <citation type="journal article" date="2023" name="Comput. Struct. Biotechnol. J.">
        <title>Discovery of a novel marine Bacteroidetes with a rich repertoire of carbohydrate-active enzymes.</title>
        <authorList>
            <person name="Chen B."/>
            <person name="Liu G."/>
            <person name="Chen Q."/>
            <person name="Wang H."/>
            <person name="Liu L."/>
            <person name="Tang K."/>
        </authorList>
    </citation>
    <scope>NUCLEOTIDE SEQUENCE</scope>
    <source>
        <strain evidence="5">TK19036</strain>
    </source>
</reference>
<evidence type="ECO:0000259" key="4">
    <source>
        <dbReference type="SMART" id="SM00065"/>
    </source>
</evidence>
<dbReference type="Gene3D" id="3.30.450.40">
    <property type="match status" value="1"/>
</dbReference>
<dbReference type="AlphaFoldDB" id="A0AA49GKM0"/>
<organism evidence="5">
    <name type="scientific">Roseihalotalea indica</name>
    <dbReference type="NCBI Taxonomy" id="2867963"/>
    <lineage>
        <taxon>Bacteria</taxon>
        <taxon>Pseudomonadati</taxon>
        <taxon>Bacteroidota</taxon>
        <taxon>Cytophagia</taxon>
        <taxon>Cytophagales</taxon>
        <taxon>Catalimonadaceae</taxon>
        <taxon>Roseihalotalea</taxon>
    </lineage>
</organism>
<feature type="transmembrane region" description="Helical" evidence="3">
    <location>
        <begin position="175"/>
        <end position="199"/>
    </location>
</feature>
<evidence type="ECO:0000313" key="5">
    <source>
        <dbReference type="EMBL" id="WKN35496.1"/>
    </source>
</evidence>
<feature type="region of interest" description="Disordered" evidence="2">
    <location>
        <begin position="418"/>
        <end position="447"/>
    </location>
</feature>
<feature type="domain" description="GAF" evidence="4">
    <location>
        <begin position="264"/>
        <end position="411"/>
    </location>
</feature>
<feature type="transmembrane region" description="Helical" evidence="3">
    <location>
        <begin position="115"/>
        <end position="134"/>
    </location>
</feature>
<dbReference type="InterPro" id="IPR003018">
    <property type="entry name" value="GAF"/>
</dbReference>
<name>A0AA49GKM0_9BACT</name>
<feature type="transmembrane region" description="Helical" evidence="3">
    <location>
        <begin position="141"/>
        <end position="160"/>
    </location>
</feature>
<reference evidence="5" key="2">
    <citation type="journal article" date="2024" name="Antonie Van Leeuwenhoek">
        <title>Roseihalotalea indica gen. nov., sp. nov., a halophilic Bacteroidetes from mesopelagic Southwest Indian Ocean with higher carbohydrate metabolic potential.</title>
        <authorList>
            <person name="Chen B."/>
            <person name="Zhang M."/>
            <person name="Lin D."/>
            <person name="Ye J."/>
            <person name="Tang K."/>
        </authorList>
    </citation>
    <scope>NUCLEOTIDE SEQUENCE</scope>
    <source>
        <strain evidence="5">TK19036</strain>
    </source>
</reference>
<protein>
    <submittedName>
        <fullName evidence="5">GAF domain-containing protein</fullName>
    </submittedName>
</protein>
<evidence type="ECO:0000256" key="1">
    <source>
        <dbReference type="SAM" id="Coils"/>
    </source>
</evidence>
<evidence type="ECO:0000256" key="2">
    <source>
        <dbReference type="SAM" id="MobiDB-lite"/>
    </source>
</evidence>
<accession>A0AA49GKM0</accession>
<dbReference type="InterPro" id="IPR029016">
    <property type="entry name" value="GAF-like_dom_sf"/>
</dbReference>
<feature type="transmembrane region" description="Helical" evidence="3">
    <location>
        <begin position="65"/>
        <end position="84"/>
    </location>
</feature>
<gene>
    <name evidence="5" type="ORF">K4G66_24280</name>
</gene>
<dbReference type="SMART" id="SM00065">
    <property type="entry name" value="GAF"/>
    <property type="match status" value="1"/>
</dbReference>
<dbReference type="SUPFAM" id="SSF55781">
    <property type="entry name" value="GAF domain-like"/>
    <property type="match status" value="1"/>
</dbReference>
<feature type="transmembrane region" description="Helical" evidence="3">
    <location>
        <begin position="91"/>
        <end position="109"/>
    </location>
</feature>
<feature type="transmembrane region" description="Helical" evidence="3">
    <location>
        <begin position="39"/>
        <end position="59"/>
    </location>
</feature>
<feature type="compositionally biased region" description="Basic and acidic residues" evidence="2">
    <location>
        <begin position="422"/>
        <end position="435"/>
    </location>
</feature>
<keyword evidence="1" id="KW-0175">Coiled coil</keyword>
<keyword evidence="3" id="KW-0812">Transmembrane</keyword>
<keyword evidence="3" id="KW-0472">Membrane</keyword>